<dbReference type="Pfam" id="PF13672">
    <property type="entry name" value="PP2C_2"/>
    <property type="match status" value="1"/>
</dbReference>
<dbReference type="OrthoDB" id="9801841at2"/>
<dbReference type="AlphaFoldDB" id="A0A845KYN3"/>
<dbReference type="InterPro" id="IPR036457">
    <property type="entry name" value="PPM-type-like_dom_sf"/>
</dbReference>
<dbReference type="CDD" id="cd00143">
    <property type="entry name" value="PP2Cc"/>
    <property type="match status" value="1"/>
</dbReference>
<keyword evidence="3" id="KW-1185">Reference proteome</keyword>
<evidence type="ECO:0000313" key="3">
    <source>
        <dbReference type="Proteomes" id="UP000463470"/>
    </source>
</evidence>
<comment type="caution">
    <text evidence="2">The sequence shown here is derived from an EMBL/GenBank/DDBJ whole genome shotgun (WGS) entry which is preliminary data.</text>
</comment>
<dbReference type="Gene3D" id="3.60.40.10">
    <property type="entry name" value="PPM-type phosphatase domain"/>
    <property type="match status" value="1"/>
</dbReference>
<dbReference type="PROSITE" id="PS51746">
    <property type="entry name" value="PPM_2"/>
    <property type="match status" value="1"/>
</dbReference>
<reference evidence="2 3" key="1">
    <citation type="submission" date="2020-01" db="EMBL/GenBank/DDBJ databases">
        <title>Whole-genome sequence of Heliobacterium undosum DSM 13378.</title>
        <authorList>
            <person name="Kyndt J.A."/>
            <person name="Meyer T.E."/>
        </authorList>
    </citation>
    <scope>NUCLEOTIDE SEQUENCE [LARGE SCALE GENOMIC DNA]</scope>
    <source>
        <strain evidence="2 3">DSM 13378</strain>
    </source>
</reference>
<feature type="domain" description="PPM-type phosphatase" evidence="1">
    <location>
        <begin position="2"/>
        <end position="243"/>
    </location>
</feature>
<gene>
    <name evidence="2" type="ORF">GTO91_04915</name>
</gene>
<dbReference type="InterPro" id="IPR001932">
    <property type="entry name" value="PPM-type_phosphatase-like_dom"/>
</dbReference>
<name>A0A845KYN3_9FIRM</name>
<dbReference type="GO" id="GO:0004722">
    <property type="term" value="F:protein serine/threonine phosphatase activity"/>
    <property type="evidence" value="ECO:0007669"/>
    <property type="project" value="InterPro"/>
</dbReference>
<proteinExistence type="predicted"/>
<dbReference type="Proteomes" id="UP000463470">
    <property type="component" value="Unassembled WGS sequence"/>
</dbReference>
<organism evidence="2 3">
    <name type="scientific">Heliomicrobium undosum</name>
    <dbReference type="NCBI Taxonomy" id="121734"/>
    <lineage>
        <taxon>Bacteria</taxon>
        <taxon>Bacillati</taxon>
        <taxon>Bacillota</taxon>
        <taxon>Clostridia</taxon>
        <taxon>Eubacteriales</taxon>
        <taxon>Heliobacteriaceae</taxon>
        <taxon>Heliomicrobium</taxon>
    </lineage>
</organism>
<evidence type="ECO:0000259" key="1">
    <source>
        <dbReference type="PROSITE" id="PS51746"/>
    </source>
</evidence>
<dbReference type="RefSeq" id="WP_161255696.1">
    <property type="nucleotide sequence ID" value="NZ_WXEY01000003.1"/>
</dbReference>
<evidence type="ECO:0000313" key="2">
    <source>
        <dbReference type="EMBL" id="MZP29052.1"/>
    </source>
</evidence>
<dbReference type="SMART" id="SM00332">
    <property type="entry name" value="PP2Cc"/>
    <property type="match status" value="1"/>
</dbReference>
<dbReference type="SMART" id="SM00331">
    <property type="entry name" value="PP2C_SIG"/>
    <property type="match status" value="1"/>
</dbReference>
<dbReference type="SUPFAM" id="SSF81606">
    <property type="entry name" value="PP2C-like"/>
    <property type="match status" value="1"/>
</dbReference>
<dbReference type="PANTHER" id="PTHR47992">
    <property type="entry name" value="PROTEIN PHOSPHATASE"/>
    <property type="match status" value="1"/>
</dbReference>
<dbReference type="InterPro" id="IPR015655">
    <property type="entry name" value="PP2C"/>
</dbReference>
<sequence>MNVIARTDKGRVRPTNEDSHFCDVAQGLFLVADGMGGHEAGEVASALAVEAFTGHWRETEGNGEPGTRLEAACREANRRIYRESVNQPKWAGMGTTLTAAHLTASTLTVAHVGDSRAYLFQNGQVRLLTRDHSLVEEMVRLGKITEAEAQSHPQRNIITRALGTRDDVRVDVMTATWTQRDLLLLCTDGLTNLVTAEEMGRLFDPNAAIPYQREALERVADAMMNLALERGGYDNVTFLIIWQEEGEGWQA</sequence>
<dbReference type="EMBL" id="WXEY01000003">
    <property type="protein sequence ID" value="MZP29052.1"/>
    <property type="molecule type" value="Genomic_DNA"/>
</dbReference>
<dbReference type="NCBIfam" id="NF033484">
    <property type="entry name" value="Stp1_PP2C_phos"/>
    <property type="match status" value="1"/>
</dbReference>
<protein>
    <submittedName>
        <fullName evidence="2">Stp1/IreP family PP2C-type Ser/Thr phosphatase</fullName>
    </submittedName>
</protein>
<accession>A0A845KYN3</accession>